<dbReference type="AlphaFoldDB" id="A0A0G3H4N0"/>
<dbReference type="KEGG" id="cmv:CMUST_12360"/>
<dbReference type="STRING" id="571915.CMUST_12360"/>
<evidence type="ECO:0000313" key="1">
    <source>
        <dbReference type="EMBL" id="AKK06778.1"/>
    </source>
</evidence>
<reference evidence="2" key="2">
    <citation type="submission" date="2015-05" db="EMBL/GenBank/DDBJ databases">
        <title>Complete genome sequence of Corynebacterium mustelae DSM 45274, isolated from various tissues of a male ferret with lethal sepsis.</title>
        <authorList>
            <person name="Ruckert C."/>
            <person name="Albersmeier A."/>
            <person name="Winkler A."/>
            <person name="Tauch A."/>
        </authorList>
    </citation>
    <scope>NUCLEOTIDE SEQUENCE [LARGE SCALE GENOMIC DNA]</scope>
    <source>
        <strain evidence="2">DSM 45274</strain>
    </source>
</reference>
<dbReference type="RefSeq" id="WP_047262743.1">
    <property type="nucleotide sequence ID" value="NZ_CP011542.1"/>
</dbReference>
<sequence length="88" mass="10330">MTQPFKLGHNLWEIDFEAFDPAALAALNPRYEFSPNVDLWFITYEGCEFVFVNDLDYEPCVRFFDWSHHELAQQLVNMLTKPTAGNQQ</sequence>
<reference evidence="1 2" key="1">
    <citation type="journal article" date="2015" name="Genome Announc.">
        <title>Complete Genome Sequence of the Type Strain Corynebacterium mustelae DSM 45274, Isolated from Various Tissues of a Male Ferret with Lethal Sepsis.</title>
        <authorList>
            <person name="Ruckert C."/>
            <person name="Eimer J."/>
            <person name="Winkler A."/>
            <person name="Tauch A."/>
        </authorList>
    </citation>
    <scope>NUCLEOTIDE SEQUENCE [LARGE SCALE GENOMIC DNA]</scope>
    <source>
        <strain evidence="1 2">DSM 45274</strain>
    </source>
</reference>
<name>A0A0G3H4N0_9CORY</name>
<dbReference type="PATRIC" id="fig|571915.4.peg.2636"/>
<dbReference type="Proteomes" id="UP000035199">
    <property type="component" value="Chromosome"/>
</dbReference>
<organism evidence="1 2">
    <name type="scientific">Corynebacterium mustelae</name>
    <dbReference type="NCBI Taxonomy" id="571915"/>
    <lineage>
        <taxon>Bacteria</taxon>
        <taxon>Bacillati</taxon>
        <taxon>Actinomycetota</taxon>
        <taxon>Actinomycetes</taxon>
        <taxon>Mycobacteriales</taxon>
        <taxon>Corynebacteriaceae</taxon>
        <taxon>Corynebacterium</taxon>
    </lineage>
</organism>
<keyword evidence="2" id="KW-1185">Reference proteome</keyword>
<dbReference type="EMBL" id="CP011542">
    <property type="protein sequence ID" value="AKK06778.1"/>
    <property type="molecule type" value="Genomic_DNA"/>
</dbReference>
<gene>
    <name evidence="1" type="ORF">CMUST_12360</name>
</gene>
<dbReference type="OrthoDB" id="9811425at2"/>
<evidence type="ECO:0000313" key="2">
    <source>
        <dbReference type="Proteomes" id="UP000035199"/>
    </source>
</evidence>
<protein>
    <submittedName>
        <fullName evidence="1">Uncharacterized protein</fullName>
    </submittedName>
</protein>
<accession>A0A0G3H4N0</accession>
<proteinExistence type="predicted"/>